<dbReference type="CDD" id="cd03366">
    <property type="entry name" value="TOPRIM_TopoIIA_GyrB"/>
    <property type="match status" value="1"/>
</dbReference>
<dbReference type="GO" id="GO:0005694">
    <property type="term" value="C:chromosome"/>
    <property type="evidence" value="ECO:0007669"/>
    <property type="project" value="InterPro"/>
</dbReference>
<evidence type="ECO:0000256" key="7">
    <source>
        <dbReference type="ARBA" id="ARBA00023029"/>
    </source>
</evidence>
<feature type="site" description="Interaction with DNA" evidence="11">
    <location>
        <position position="461"/>
    </location>
</feature>
<comment type="similarity">
    <text evidence="2 11">Belongs to the type II topoisomerase GyrB family.</text>
</comment>
<feature type="domain" description="Toprim" evidence="12">
    <location>
        <begin position="430"/>
        <end position="544"/>
    </location>
</feature>
<dbReference type="NCBIfam" id="NF011501">
    <property type="entry name" value="PRK14939.1"/>
    <property type="match status" value="1"/>
</dbReference>
<evidence type="ECO:0000256" key="11">
    <source>
        <dbReference type="HAMAP-Rule" id="MF_01898"/>
    </source>
</evidence>
<dbReference type="NCBIfam" id="NF004189">
    <property type="entry name" value="PRK05644.1"/>
    <property type="match status" value="1"/>
</dbReference>
<dbReference type="GO" id="GO:0046872">
    <property type="term" value="F:metal ion binding"/>
    <property type="evidence" value="ECO:0007669"/>
    <property type="project" value="UniProtKB-KW"/>
</dbReference>
<evidence type="ECO:0000313" key="14">
    <source>
        <dbReference type="Proteomes" id="UP001321804"/>
    </source>
</evidence>
<comment type="cofactor">
    <cofactor evidence="11">
        <name>Mg(2+)</name>
        <dbReference type="ChEBI" id="CHEBI:18420"/>
    </cofactor>
    <cofactor evidence="11">
        <name>Mn(2+)</name>
        <dbReference type="ChEBI" id="CHEBI:29035"/>
    </cofactor>
    <cofactor evidence="11">
        <name>Ca(2+)</name>
        <dbReference type="ChEBI" id="CHEBI:29108"/>
    </cofactor>
    <text evidence="11">Binds two Mg(2+) per subunit. The magnesium ions form salt bridges with both the protein and the DNA. Can also accept other divalent metal cations, such as Mn(2+) or Ca(2+).</text>
</comment>
<dbReference type="Proteomes" id="UP001321804">
    <property type="component" value="Chromosome"/>
</dbReference>
<dbReference type="InterPro" id="IPR020568">
    <property type="entry name" value="Ribosomal_Su5_D2-typ_SF"/>
</dbReference>
<keyword evidence="4 11" id="KW-0547">Nucleotide-binding</keyword>
<feature type="binding site" evidence="11">
    <location>
        <position position="509"/>
    </location>
    <ligand>
        <name>Mg(2+)</name>
        <dbReference type="ChEBI" id="CHEBI:18420"/>
        <label>2</label>
    </ligand>
</feature>
<feature type="site" description="Interaction with DNA" evidence="11">
    <location>
        <position position="464"/>
    </location>
</feature>
<dbReference type="Pfam" id="PF02518">
    <property type="entry name" value="HATPase_c"/>
    <property type="match status" value="1"/>
</dbReference>
<evidence type="ECO:0000256" key="2">
    <source>
        <dbReference type="ARBA" id="ARBA00010708"/>
    </source>
</evidence>
<dbReference type="RefSeq" id="WP_317697167.1">
    <property type="nucleotide sequence ID" value="NZ_AP026801.1"/>
</dbReference>
<keyword evidence="9 11" id="KW-0413">Isomerase</keyword>
<dbReference type="InterPro" id="IPR003594">
    <property type="entry name" value="HATPase_dom"/>
</dbReference>
<dbReference type="GO" id="GO:0006265">
    <property type="term" value="P:DNA topological change"/>
    <property type="evidence" value="ECO:0007669"/>
    <property type="project" value="UniProtKB-UniRule"/>
</dbReference>
<comment type="miscellaneous">
    <text evidence="11">Few gyrases are as efficient as E.coli at forming negative supercoils. Not all organisms have 2 type II topoisomerases; in organisms with a single type II topoisomerase this enzyme also has to decatenate newly replicated chromosomes.</text>
</comment>
<dbReference type="KEGG" id="xak:KIMC2_02260"/>
<dbReference type="Pfam" id="PF00204">
    <property type="entry name" value="DNA_gyraseB"/>
    <property type="match status" value="1"/>
</dbReference>
<dbReference type="InterPro" id="IPR014721">
    <property type="entry name" value="Ribsml_uS5_D2-typ_fold_subgr"/>
</dbReference>
<keyword evidence="8" id="KW-0238">DNA-binding</keyword>
<keyword evidence="3 11" id="KW-0479">Metal-binding</keyword>
<comment type="subunit">
    <text evidence="10">Heterotetramer composed of ParC and ParE.</text>
</comment>
<dbReference type="SMART" id="SM00433">
    <property type="entry name" value="TOP2c"/>
    <property type="match status" value="1"/>
</dbReference>
<dbReference type="SUPFAM" id="SSF55874">
    <property type="entry name" value="ATPase domain of HSP90 chaperone/DNA topoisomerase II/histidine kinase"/>
    <property type="match status" value="1"/>
</dbReference>
<dbReference type="PRINTS" id="PR00418">
    <property type="entry name" value="TPI2FAMILY"/>
</dbReference>
<dbReference type="InterPro" id="IPR036890">
    <property type="entry name" value="HATPase_C_sf"/>
</dbReference>
<comment type="subunit">
    <text evidence="11">Heterotetramer, composed of two GyrA and two GyrB chains. In the heterotetramer, GyrA contains the active site tyrosine that forms a transient covalent intermediate with DNA, while GyrB binds cofactors and catalyzes ATP hydrolysis.</text>
</comment>
<reference evidence="13 14" key="1">
    <citation type="journal article" date="2023" name="Microbiol. Spectr.">
        <title>Symbiosis of Carpenter Bees with Uncharacterized Lactic Acid Bacteria Showing NAD Auxotrophy.</title>
        <authorList>
            <person name="Kawasaki S."/>
            <person name="Ozawa K."/>
            <person name="Mori T."/>
            <person name="Yamamoto A."/>
            <person name="Ito M."/>
            <person name="Ohkuma M."/>
            <person name="Sakamoto M."/>
            <person name="Matsutani M."/>
        </authorList>
    </citation>
    <scope>NUCLEOTIDE SEQUENCE [LARGE SCALE GENOMIC DNA]</scope>
    <source>
        <strain evidence="13 14">KimC2</strain>
    </source>
</reference>
<dbReference type="GO" id="GO:0005524">
    <property type="term" value="F:ATP binding"/>
    <property type="evidence" value="ECO:0007669"/>
    <property type="project" value="UniProtKB-UniRule"/>
</dbReference>
<organism evidence="13 14">
    <name type="scientific">Xylocopilactobacillus apis</name>
    <dbReference type="NCBI Taxonomy" id="2932183"/>
    <lineage>
        <taxon>Bacteria</taxon>
        <taxon>Bacillati</taxon>
        <taxon>Bacillota</taxon>
        <taxon>Bacilli</taxon>
        <taxon>Lactobacillales</taxon>
        <taxon>Lactobacillaceae</taxon>
        <taxon>Xylocopilactobacillus</taxon>
    </lineage>
</organism>
<dbReference type="InterPro" id="IPR001241">
    <property type="entry name" value="Topo_IIA"/>
</dbReference>
<dbReference type="GO" id="GO:0034335">
    <property type="term" value="F:DNA negative supercoiling activity"/>
    <property type="evidence" value="ECO:0007669"/>
    <property type="project" value="UniProtKB-ARBA"/>
</dbReference>
<dbReference type="InterPro" id="IPR000565">
    <property type="entry name" value="Topo_IIA_B"/>
</dbReference>
<dbReference type="InterPro" id="IPR002288">
    <property type="entry name" value="DNA_gyrase_B_C"/>
</dbReference>
<proteinExistence type="inferred from homology"/>
<dbReference type="EMBL" id="AP026801">
    <property type="protein sequence ID" value="BDR55664.1"/>
    <property type="molecule type" value="Genomic_DNA"/>
</dbReference>
<evidence type="ECO:0000256" key="6">
    <source>
        <dbReference type="ARBA" id="ARBA00022842"/>
    </source>
</evidence>
<name>A0AAU9CNZ1_9LACO</name>
<dbReference type="PANTHER" id="PTHR45866">
    <property type="entry name" value="DNA GYRASE/TOPOISOMERASE SUBUNIT B"/>
    <property type="match status" value="1"/>
</dbReference>
<dbReference type="CDD" id="cd16928">
    <property type="entry name" value="HATPase_GyrB-like"/>
    <property type="match status" value="1"/>
</dbReference>
<dbReference type="FunFam" id="3.40.50.670:FF:000002">
    <property type="entry name" value="DNA gyrase subunit B"/>
    <property type="match status" value="1"/>
</dbReference>
<evidence type="ECO:0000256" key="3">
    <source>
        <dbReference type="ARBA" id="ARBA00022723"/>
    </source>
</evidence>
<dbReference type="Gene3D" id="3.30.565.10">
    <property type="entry name" value="Histidine kinase-like ATPase, C-terminal domain"/>
    <property type="match status" value="1"/>
</dbReference>
<dbReference type="NCBIfam" id="TIGR01059">
    <property type="entry name" value="gyrB"/>
    <property type="match status" value="1"/>
</dbReference>
<keyword evidence="11" id="KW-0963">Cytoplasm</keyword>
<dbReference type="AlphaFoldDB" id="A0AAU9CNZ1"/>
<sequence length="648" mass="72316">MDNLTEKEKKAREYNSDEIEILEGLEPVRKRPGMYIGSTSSQGLHHLVWEIIDNGIDEALAGFATKIDITVEKDGSVTVIDDGRGIPVDTMDKNGKSALETVFTVLHAGGKFGNGGYKVSGGLHGVGASVVNALSTNLDVTVVREGKKYYMDFDHGHVKSKIKVIGDAPEHEHGTRVHFTPDPKIFTETTEFDDKILNTRIRELAFLNKGLTLAFTDQRIANAKPTVYKYDGGIKSYVEFLDKGKTPIFQDPIYVEGEQDGITVEVAMQYTTDYHNSLLTFANNIHTYEGGTHEQGFKTALTRVINDYARKNKTLKEDDDNLSGDDVREGLTAVVSVKHPDPQFEGQTKTKLGNSETRSIVDKTFSSSFNRFLLENPDEAKMIVEKGMLAAKARQAAKKAREATRKKTGLEITSLPGKLADNSSKDPEISELFIVEGDSAGGSAKTGRSRLTQAILPIRGKILNVEKASFEKILANDEIRTIFTAMGTGFGKDFDLSKARYHKLIIMADADVDGAHIRTLLLTLIYRFMRPVLEAGYVYLAQPPLYQVRQGKYRRYIDSDEELQEVLTQLSPSPKPAVQRYKGLGEMDATQLWDTTMDPERRRLLRMNLNDGQEASDTFDMLMGDKVQPRREFIEENAVYVDQKMIDA</sequence>
<gene>
    <name evidence="11 13" type="primary">gyrB</name>
    <name evidence="13" type="ORF">KIMC2_02260</name>
</gene>
<dbReference type="InterPro" id="IPR011557">
    <property type="entry name" value="GyrB"/>
</dbReference>
<dbReference type="Gene3D" id="3.30.230.10">
    <property type="match status" value="1"/>
</dbReference>
<dbReference type="SUPFAM" id="SSF54211">
    <property type="entry name" value="Ribosomal protein S5 domain 2-like"/>
    <property type="match status" value="1"/>
</dbReference>
<protein>
    <recommendedName>
        <fullName evidence="11">DNA gyrase subunit B</fullName>
        <ecNumber evidence="11">5.6.2.2</ecNumber>
    </recommendedName>
</protein>
<dbReference type="InterPro" id="IPR018522">
    <property type="entry name" value="TopoIIA_CS"/>
</dbReference>
<comment type="catalytic activity">
    <reaction evidence="1 11">
        <text>ATP-dependent breakage, passage and rejoining of double-stranded DNA.</text>
        <dbReference type="EC" id="5.6.2.2"/>
    </reaction>
</comment>
<keyword evidence="6 11" id="KW-0460">Magnesium</keyword>
<dbReference type="InterPro" id="IPR006171">
    <property type="entry name" value="TOPRIM_dom"/>
</dbReference>
<evidence type="ECO:0000313" key="13">
    <source>
        <dbReference type="EMBL" id="BDR55664.1"/>
    </source>
</evidence>
<dbReference type="GO" id="GO:0005737">
    <property type="term" value="C:cytoplasm"/>
    <property type="evidence" value="ECO:0007669"/>
    <property type="project" value="UniProtKB-SubCell"/>
</dbReference>
<feature type="binding site" evidence="11">
    <location>
        <position position="509"/>
    </location>
    <ligand>
        <name>Mg(2+)</name>
        <dbReference type="ChEBI" id="CHEBI:18420"/>
        <label>1</label>
        <note>catalytic</note>
    </ligand>
</feature>
<comment type="subcellular location">
    <subcellularLocation>
        <location evidence="11">Cytoplasm</location>
    </subcellularLocation>
</comment>
<evidence type="ECO:0000256" key="5">
    <source>
        <dbReference type="ARBA" id="ARBA00022840"/>
    </source>
</evidence>
<dbReference type="SUPFAM" id="SSF56719">
    <property type="entry name" value="Type II DNA topoisomerase"/>
    <property type="match status" value="1"/>
</dbReference>
<dbReference type="Gene3D" id="3.40.50.670">
    <property type="match status" value="1"/>
</dbReference>
<dbReference type="InterPro" id="IPR013759">
    <property type="entry name" value="Topo_IIA_B_C"/>
</dbReference>
<keyword evidence="5 11" id="KW-0067">ATP-binding</keyword>
<dbReference type="PRINTS" id="PR01159">
    <property type="entry name" value="DNAGYRASEB"/>
</dbReference>
<dbReference type="FunFam" id="3.30.230.10:FF:000005">
    <property type="entry name" value="DNA gyrase subunit B"/>
    <property type="match status" value="1"/>
</dbReference>
<dbReference type="FunFam" id="3.30.565.10:FF:000002">
    <property type="entry name" value="DNA gyrase subunit B"/>
    <property type="match status" value="1"/>
</dbReference>
<feature type="binding site" evidence="11">
    <location>
        <position position="436"/>
    </location>
    <ligand>
        <name>Mg(2+)</name>
        <dbReference type="ChEBI" id="CHEBI:18420"/>
        <label>1</label>
        <note>catalytic</note>
    </ligand>
</feature>
<dbReference type="InterPro" id="IPR013506">
    <property type="entry name" value="Topo_IIA_bsu_dom2"/>
</dbReference>
<accession>A0AAU9CNZ1</accession>
<evidence type="ECO:0000256" key="9">
    <source>
        <dbReference type="ARBA" id="ARBA00023235"/>
    </source>
</evidence>
<dbReference type="InterPro" id="IPR034160">
    <property type="entry name" value="TOPRIM_GyrB"/>
</dbReference>
<evidence type="ECO:0000259" key="12">
    <source>
        <dbReference type="PROSITE" id="PS50880"/>
    </source>
</evidence>
<dbReference type="SMART" id="SM00387">
    <property type="entry name" value="HATPase_c"/>
    <property type="match status" value="1"/>
</dbReference>
<evidence type="ECO:0000256" key="1">
    <source>
        <dbReference type="ARBA" id="ARBA00000185"/>
    </source>
</evidence>
<evidence type="ECO:0000256" key="8">
    <source>
        <dbReference type="ARBA" id="ARBA00023125"/>
    </source>
</evidence>
<dbReference type="GO" id="GO:0006261">
    <property type="term" value="P:DNA-templated DNA replication"/>
    <property type="evidence" value="ECO:0007669"/>
    <property type="project" value="UniProtKB-UniRule"/>
</dbReference>
<keyword evidence="7 11" id="KW-0799">Topoisomerase</keyword>
<dbReference type="CDD" id="cd00822">
    <property type="entry name" value="TopoII_Trans_DNA_gyrase"/>
    <property type="match status" value="1"/>
</dbReference>
<dbReference type="EC" id="5.6.2.2" evidence="11"/>
<comment type="function">
    <text evidence="11">A type II topoisomerase that negatively supercoils closed circular double-stranded (ds) DNA in an ATP-dependent manner to modulate DNA topology and maintain chromosomes in an underwound state. Negative supercoiling favors strand separation, and DNA replication, transcription, recombination and repair, all of which involve strand separation. Also able to catalyze the interconversion of other topological isomers of dsDNA rings, including catenanes and knotted rings. Type II topoisomerases break and join 2 DNA strands simultaneously in an ATP-dependent manner.</text>
</comment>
<dbReference type="Pfam" id="PF01751">
    <property type="entry name" value="Toprim"/>
    <property type="match status" value="1"/>
</dbReference>
<evidence type="ECO:0000256" key="4">
    <source>
        <dbReference type="ARBA" id="ARBA00022741"/>
    </source>
</evidence>
<keyword evidence="14" id="KW-1185">Reference proteome</keyword>
<dbReference type="PROSITE" id="PS00177">
    <property type="entry name" value="TOPOISOMERASE_II"/>
    <property type="match status" value="1"/>
</dbReference>
<feature type="binding site" evidence="11">
    <location>
        <position position="511"/>
    </location>
    <ligand>
        <name>Mg(2+)</name>
        <dbReference type="ChEBI" id="CHEBI:18420"/>
        <label>2</label>
    </ligand>
</feature>
<dbReference type="InterPro" id="IPR013760">
    <property type="entry name" value="Topo_IIA-like_dom_sf"/>
</dbReference>
<dbReference type="HAMAP" id="MF_01898">
    <property type="entry name" value="GyrB"/>
    <property type="match status" value="1"/>
</dbReference>
<dbReference type="PROSITE" id="PS50880">
    <property type="entry name" value="TOPRIM"/>
    <property type="match status" value="1"/>
</dbReference>
<dbReference type="PANTHER" id="PTHR45866:SF1">
    <property type="entry name" value="DNA GYRASE SUBUNIT B, MITOCHONDRIAL"/>
    <property type="match status" value="1"/>
</dbReference>
<dbReference type="GO" id="GO:0003677">
    <property type="term" value="F:DNA binding"/>
    <property type="evidence" value="ECO:0007669"/>
    <property type="project" value="UniProtKB-KW"/>
</dbReference>
<dbReference type="Pfam" id="PF00986">
    <property type="entry name" value="DNA_gyraseB_C"/>
    <property type="match status" value="1"/>
</dbReference>
<evidence type="ECO:0000256" key="10">
    <source>
        <dbReference type="ARBA" id="ARBA00063644"/>
    </source>
</evidence>